<evidence type="ECO:0000313" key="3">
    <source>
        <dbReference type="Proteomes" id="UP000886523"/>
    </source>
</evidence>
<gene>
    <name evidence="2" type="ORF">BS47DRAFT_595711</name>
</gene>
<comment type="caution">
    <text evidence="2">The sequence shown here is derived from an EMBL/GenBank/DDBJ whole genome shotgun (WGS) entry which is preliminary data.</text>
</comment>
<sequence length="96" mass="10596">MRGHSGDQSALVSLACFLAVSLHGKHGWVSAPMKWDGRPGGRCYCQQNGPSSWYPTPCHVQTVCVMGLTPAHRLISPCYRLCNPTVNSLPSFYVRY</sequence>
<evidence type="ECO:0000313" key="2">
    <source>
        <dbReference type="EMBL" id="KAF9517027.1"/>
    </source>
</evidence>
<name>A0A9P6DX30_9AGAM</name>
<reference evidence="2" key="1">
    <citation type="journal article" date="2020" name="Nat. Commun.">
        <title>Large-scale genome sequencing of mycorrhizal fungi provides insights into the early evolution of symbiotic traits.</title>
        <authorList>
            <person name="Miyauchi S."/>
            <person name="Kiss E."/>
            <person name="Kuo A."/>
            <person name="Drula E."/>
            <person name="Kohler A."/>
            <person name="Sanchez-Garcia M."/>
            <person name="Morin E."/>
            <person name="Andreopoulos B."/>
            <person name="Barry K.W."/>
            <person name="Bonito G."/>
            <person name="Buee M."/>
            <person name="Carver A."/>
            <person name="Chen C."/>
            <person name="Cichocki N."/>
            <person name="Clum A."/>
            <person name="Culley D."/>
            <person name="Crous P.W."/>
            <person name="Fauchery L."/>
            <person name="Girlanda M."/>
            <person name="Hayes R.D."/>
            <person name="Keri Z."/>
            <person name="LaButti K."/>
            <person name="Lipzen A."/>
            <person name="Lombard V."/>
            <person name="Magnuson J."/>
            <person name="Maillard F."/>
            <person name="Murat C."/>
            <person name="Nolan M."/>
            <person name="Ohm R.A."/>
            <person name="Pangilinan J."/>
            <person name="Pereira M.F."/>
            <person name="Perotto S."/>
            <person name="Peter M."/>
            <person name="Pfister S."/>
            <person name="Riley R."/>
            <person name="Sitrit Y."/>
            <person name="Stielow J.B."/>
            <person name="Szollosi G."/>
            <person name="Zifcakova L."/>
            <person name="Stursova M."/>
            <person name="Spatafora J.W."/>
            <person name="Tedersoo L."/>
            <person name="Vaario L.M."/>
            <person name="Yamada A."/>
            <person name="Yan M."/>
            <person name="Wang P."/>
            <person name="Xu J."/>
            <person name="Bruns T."/>
            <person name="Baldrian P."/>
            <person name="Vilgalys R."/>
            <person name="Dunand C."/>
            <person name="Henrissat B."/>
            <person name="Grigoriev I.V."/>
            <person name="Hibbett D."/>
            <person name="Nagy L.G."/>
            <person name="Martin F.M."/>
        </authorList>
    </citation>
    <scope>NUCLEOTIDE SEQUENCE</scope>
    <source>
        <strain evidence="2">UP504</strain>
    </source>
</reference>
<organism evidence="2 3">
    <name type="scientific">Hydnum rufescens UP504</name>
    <dbReference type="NCBI Taxonomy" id="1448309"/>
    <lineage>
        <taxon>Eukaryota</taxon>
        <taxon>Fungi</taxon>
        <taxon>Dikarya</taxon>
        <taxon>Basidiomycota</taxon>
        <taxon>Agaricomycotina</taxon>
        <taxon>Agaricomycetes</taxon>
        <taxon>Cantharellales</taxon>
        <taxon>Hydnaceae</taxon>
        <taxon>Hydnum</taxon>
    </lineage>
</organism>
<dbReference type="EMBL" id="MU128935">
    <property type="protein sequence ID" value="KAF9517027.1"/>
    <property type="molecule type" value="Genomic_DNA"/>
</dbReference>
<proteinExistence type="predicted"/>
<evidence type="ECO:0000256" key="1">
    <source>
        <dbReference type="SAM" id="SignalP"/>
    </source>
</evidence>
<dbReference type="AlphaFoldDB" id="A0A9P6DX30"/>
<keyword evidence="3" id="KW-1185">Reference proteome</keyword>
<feature type="signal peptide" evidence="1">
    <location>
        <begin position="1"/>
        <end position="27"/>
    </location>
</feature>
<dbReference type="Proteomes" id="UP000886523">
    <property type="component" value="Unassembled WGS sequence"/>
</dbReference>
<accession>A0A9P6DX30</accession>
<feature type="chain" id="PRO_5040457234" description="Secreted protein" evidence="1">
    <location>
        <begin position="28"/>
        <end position="96"/>
    </location>
</feature>
<protein>
    <recommendedName>
        <fullName evidence="4">Secreted protein</fullName>
    </recommendedName>
</protein>
<keyword evidence="1" id="KW-0732">Signal</keyword>
<evidence type="ECO:0008006" key="4">
    <source>
        <dbReference type="Google" id="ProtNLM"/>
    </source>
</evidence>